<gene>
    <name evidence="1" type="ORF">H0H81_005271</name>
</gene>
<keyword evidence="2" id="KW-1185">Reference proteome</keyword>
<comment type="caution">
    <text evidence="1">The sequence shown here is derived from an EMBL/GenBank/DDBJ whole genome shotgun (WGS) entry which is preliminary data.</text>
</comment>
<protein>
    <recommendedName>
        <fullName evidence="3">F-box domain-containing protein</fullName>
    </recommendedName>
</protein>
<dbReference type="Proteomes" id="UP000717328">
    <property type="component" value="Unassembled WGS sequence"/>
</dbReference>
<proteinExistence type="predicted"/>
<dbReference type="Gene3D" id="3.80.10.10">
    <property type="entry name" value="Ribonuclease Inhibitor"/>
    <property type="match status" value="1"/>
</dbReference>
<dbReference type="InterPro" id="IPR032675">
    <property type="entry name" value="LRR_dom_sf"/>
</dbReference>
<accession>A0A9P7GLN7</accession>
<evidence type="ECO:0000313" key="2">
    <source>
        <dbReference type="Proteomes" id="UP000717328"/>
    </source>
</evidence>
<dbReference type="AlphaFoldDB" id="A0A9P7GLN7"/>
<sequence length="505" mass="56363">TSISDSELASIKESLWRNNRRPSNAQRKAIETIIAEETAIVAQITADVADLQLMLNQILENMKAQIATRSGKELRIEQFKSLVAPIRMLPPEILQRILEYATSNLGLDPLSSLPHSSFPALETLSIRVTVEQTPPLSGALPHRLPPTPRTPIPKSLFGTLRRRFSGIPADIPPFRSETTLPPQSFLKIKRFVALSGASRIQSVTLKIPSSILETDLFPFLPWKKLTELNIENHITLESFDTIMFECLALCSASFFVELHHLSRVNSDRTPVTFHNLSALKLCISFASSAQPDLNSWKDVSKVMSNIKLSALKSLNLVAHSSKVAPPLCDLFQSKSHNLETLSSLELWHIFIYDPMELGELLGSCPNLDSFTLSLDKASGIDPVAVIVLHTCADQPFTRLRKFALWFVVLTASDVEAIVSSYAHLLETWTSADAICAPRMEGLDLRLNLCHEDTPRDLDKMHAAMNELRDKYVCVGGDRYRVESNDNAEYSEFSFRGNFVNRKGGK</sequence>
<evidence type="ECO:0000313" key="1">
    <source>
        <dbReference type="EMBL" id="KAG5649227.1"/>
    </source>
</evidence>
<feature type="non-terminal residue" evidence="1">
    <location>
        <position position="505"/>
    </location>
</feature>
<dbReference type="EMBL" id="JABCKI010001343">
    <property type="protein sequence ID" value="KAG5649227.1"/>
    <property type="molecule type" value="Genomic_DNA"/>
</dbReference>
<dbReference type="OrthoDB" id="3069011at2759"/>
<reference evidence="1" key="1">
    <citation type="submission" date="2021-02" db="EMBL/GenBank/DDBJ databases">
        <authorList>
            <person name="Nieuwenhuis M."/>
            <person name="Van De Peppel L.J.J."/>
        </authorList>
    </citation>
    <scope>NUCLEOTIDE SEQUENCE</scope>
    <source>
        <strain evidence="1">D49</strain>
    </source>
</reference>
<organism evidence="1 2">
    <name type="scientific">Sphagnurus paluster</name>
    <dbReference type="NCBI Taxonomy" id="117069"/>
    <lineage>
        <taxon>Eukaryota</taxon>
        <taxon>Fungi</taxon>
        <taxon>Dikarya</taxon>
        <taxon>Basidiomycota</taxon>
        <taxon>Agaricomycotina</taxon>
        <taxon>Agaricomycetes</taxon>
        <taxon>Agaricomycetidae</taxon>
        <taxon>Agaricales</taxon>
        <taxon>Tricholomatineae</taxon>
        <taxon>Lyophyllaceae</taxon>
        <taxon>Sphagnurus</taxon>
    </lineage>
</organism>
<evidence type="ECO:0008006" key="3">
    <source>
        <dbReference type="Google" id="ProtNLM"/>
    </source>
</evidence>
<reference evidence="1" key="2">
    <citation type="submission" date="2021-10" db="EMBL/GenBank/DDBJ databases">
        <title>Phylogenomics reveals ancestral predisposition of the termite-cultivated fungus Termitomyces towards a domesticated lifestyle.</title>
        <authorList>
            <person name="Auxier B."/>
            <person name="Grum-Grzhimaylo A."/>
            <person name="Cardenas M.E."/>
            <person name="Lodge J.D."/>
            <person name="Laessoe T."/>
            <person name="Pedersen O."/>
            <person name="Smith M.E."/>
            <person name="Kuyper T.W."/>
            <person name="Franco-Molano E.A."/>
            <person name="Baroni T.J."/>
            <person name="Aanen D.K."/>
        </authorList>
    </citation>
    <scope>NUCLEOTIDE SEQUENCE</scope>
    <source>
        <strain evidence="1">D49</strain>
    </source>
</reference>
<name>A0A9P7GLN7_9AGAR</name>
<dbReference type="SUPFAM" id="SSF52047">
    <property type="entry name" value="RNI-like"/>
    <property type="match status" value="1"/>
</dbReference>